<feature type="region of interest" description="Disordered" evidence="1">
    <location>
        <begin position="31"/>
        <end position="65"/>
    </location>
</feature>
<feature type="compositionally biased region" description="Basic and acidic residues" evidence="1">
    <location>
        <begin position="33"/>
        <end position="49"/>
    </location>
</feature>
<dbReference type="EMBL" id="JAIWYP010000015">
    <property type="protein sequence ID" value="KAH3701698.1"/>
    <property type="molecule type" value="Genomic_DNA"/>
</dbReference>
<reference evidence="2" key="2">
    <citation type="submission" date="2020-11" db="EMBL/GenBank/DDBJ databases">
        <authorList>
            <person name="McCartney M.A."/>
            <person name="Auch B."/>
            <person name="Kono T."/>
            <person name="Mallez S."/>
            <person name="Becker A."/>
            <person name="Gohl D.M."/>
            <person name="Silverstein K.A.T."/>
            <person name="Koren S."/>
            <person name="Bechman K.B."/>
            <person name="Herman A."/>
            <person name="Abrahante J.E."/>
            <person name="Garbe J."/>
        </authorList>
    </citation>
    <scope>NUCLEOTIDE SEQUENCE</scope>
    <source>
        <strain evidence="2">Duluth1</strain>
        <tissue evidence="2">Whole animal</tissue>
    </source>
</reference>
<protein>
    <submittedName>
        <fullName evidence="2">Uncharacterized protein</fullName>
    </submittedName>
</protein>
<comment type="caution">
    <text evidence="2">The sequence shown here is derived from an EMBL/GenBank/DDBJ whole genome shotgun (WGS) entry which is preliminary data.</text>
</comment>
<evidence type="ECO:0000313" key="3">
    <source>
        <dbReference type="Proteomes" id="UP000828390"/>
    </source>
</evidence>
<evidence type="ECO:0000256" key="1">
    <source>
        <dbReference type="SAM" id="MobiDB-lite"/>
    </source>
</evidence>
<dbReference type="Proteomes" id="UP000828390">
    <property type="component" value="Unassembled WGS sequence"/>
</dbReference>
<evidence type="ECO:0000313" key="2">
    <source>
        <dbReference type="EMBL" id="KAH3701698.1"/>
    </source>
</evidence>
<proteinExistence type="predicted"/>
<dbReference type="AlphaFoldDB" id="A0A9D3YP46"/>
<keyword evidence="3" id="KW-1185">Reference proteome</keyword>
<name>A0A9D3YP46_DREPO</name>
<organism evidence="2 3">
    <name type="scientific">Dreissena polymorpha</name>
    <name type="common">Zebra mussel</name>
    <name type="synonym">Mytilus polymorpha</name>
    <dbReference type="NCBI Taxonomy" id="45954"/>
    <lineage>
        <taxon>Eukaryota</taxon>
        <taxon>Metazoa</taxon>
        <taxon>Spiralia</taxon>
        <taxon>Lophotrochozoa</taxon>
        <taxon>Mollusca</taxon>
        <taxon>Bivalvia</taxon>
        <taxon>Autobranchia</taxon>
        <taxon>Heteroconchia</taxon>
        <taxon>Euheterodonta</taxon>
        <taxon>Imparidentia</taxon>
        <taxon>Neoheterodontei</taxon>
        <taxon>Myida</taxon>
        <taxon>Dreissenoidea</taxon>
        <taxon>Dreissenidae</taxon>
        <taxon>Dreissena</taxon>
    </lineage>
</organism>
<accession>A0A9D3YP46</accession>
<feature type="compositionally biased region" description="Basic and acidic residues" evidence="1">
    <location>
        <begin position="82"/>
        <end position="93"/>
    </location>
</feature>
<gene>
    <name evidence="2" type="ORF">DPMN_076690</name>
</gene>
<sequence>MDTHNNKDASTGASAVESGYATCTRNGVVEPLQGREYRDGSRQVHENITSRRRYSMPMYQDGTGEEERCTYVSRYDIERRDRDEDMLNYDRRQAGQPRDSSRYGPEVRYWNNIEPHGVRYVTPLVARPLPVKLPAYSGKEEWATWIAQFENYCEQVPLERRREA</sequence>
<feature type="region of interest" description="Disordered" evidence="1">
    <location>
        <begin position="82"/>
        <end position="103"/>
    </location>
</feature>
<reference evidence="2" key="1">
    <citation type="journal article" date="2019" name="bioRxiv">
        <title>The Genome of the Zebra Mussel, Dreissena polymorpha: A Resource for Invasive Species Research.</title>
        <authorList>
            <person name="McCartney M.A."/>
            <person name="Auch B."/>
            <person name="Kono T."/>
            <person name="Mallez S."/>
            <person name="Zhang Y."/>
            <person name="Obille A."/>
            <person name="Becker A."/>
            <person name="Abrahante J.E."/>
            <person name="Garbe J."/>
            <person name="Badalamenti J.P."/>
            <person name="Herman A."/>
            <person name="Mangelson H."/>
            <person name="Liachko I."/>
            <person name="Sullivan S."/>
            <person name="Sone E.D."/>
            <person name="Koren S."/>
            <person name="Silverstein K.A.T."/>
            <person name="Beckman K.B."/>
            <person name="Gohl D.M."/>
        </authorList>
    </citation>
    <scope>NUCLEOTIDE SEQUENCE</scope>
    <source>
        <strain evidence="2">Duluth1</strain>
        <tissue evidence="2">Whole animal</tissue>
    </source>
</reference>